<keyword evidence="2" id="KW-1185">Reference proteome</keyword>
<proteinExistence type="predicted"/>
<accession>A0ACC1M9X5</accession>
<dbReference type="Proteomes" id="UP001139981">
    <property type="component" value="Unassembled WGS sequence"/>
</dbReference>
<name>A0ACC1M9X5_9FUNG</name>
<evidence type="ECO:0000313" key="1">
    <source>
        <dbReference type="EMBL" id="KAJ2900556.1"/>
    </source>
</evidence>
<dbReference type="EMBL" id="JANBVB010000004">
    <property type="protein sequence ID" value="KAJ2900556.1"/>
    <property type="molecule type" value="Genomic_DNA"/>
</dbReference>
<reference evidence="1" key="1">
    <citation type="submission" date="2022-07" db="EMBL/GenBank/DDBJ databases">
        <title>Phylogenomic reconstructions and comparative analyses of Kickxellomycotina fungi.</title>
        <authorList>
            <person name="Reynolds N.K."/>
            <person name="Stajich J.E."/>
            <person name="Barry K."/>
            <person name="Grigoriev I.V."/>
            <person name="Crous P."/>
            <person name="Smith M.E."/>
        </authorList>
    </citation>
    <scope>NUCLEOTIDE SEQUENCE</scope>
    <source>
        <strain evidence="1">CBS 190363</strain>
    </source>
</reference>
<sequence length="205" mass="23079">MSSASVAPRSMPTGQRNVVRSNDSASLWNCTLSPGWTQDEVQVLRQALMKFGVGNWMKIIESECLPGKTIAQMNLQTQRMLGQQSTAEFNGLHIDTLRVGELNSLKQGKDVKRKNNCIVNTGGKLGREEVEQRRVKHREMFEVDEDVWKNIVLPRFDNPLVVLDRKREELKALKAELDDVLAQLASCANSTDETMAKPGTKRARE</sequence>
<protein>
    <submittedName>
        <fullName evidence="1">Uncharacterized protein</fullName>
    </submittedName>
</protein>
<comment type="caution">
    <text evidence="1">The sequence shown here is derived from an EMBL/GenBank/DDBJ whole genome shotgun (WGS) entry which is preliminary data.</text>
</comment>
<evidence type="ECO:0000313" key="2">
    <source>
        <dbReference type="Proteomes" id="UP001139981"/>
    </source>
</evidence>
<gene>
    <name evidence="1" type="ORF">IWW38_000433</name>
</gene>
<organism evidence="1 2">
    <name type="scientific">Coemansia aciculifera</name>
    <dbReference type="NCBI Taxonomy" id="417176"/>
    <lineage>
        <taxon>Eukaryota</taxon>
        <taxon>Fungi</taxon>
        <taxon>Fungi incertae sedis</taxon>
        <taxon>Zoopagomycota</taxon>
        <taxon>Kickxellomycotina</taxon>
        <taxon>Kickxellomycetes</taxon>
        <taxon>Kickxellales</taxon>
        <taxon>Kickxellaceae</taxon>
        <taxon>Coemansia</taxon>
    </lineage>
</organism>